<sequence>MEAVRDGEAELKRRKGEEPAWGTAAEQEWGRERELGLEQEQESRVPESFQVRMIDWFHS</sequence>
<feature type="region of interest" description="Disordered" evidence="1">
    <location>
        <begin position="1"/>
        <end position="42"/>
    </location>
</feature>
<protein>
    <submittedName>
        <fullName evidence="2">Uncharacterized protein</fullName>
    </submittedName>
</protein>
<dbReference type="EMBL" id="AP025943">
    <property type="protein sequence ID" value="BDL44566.1"/>
    <property type="molecule type" value="Genomic_DNA"/>
</dbReference>
<evidence type="ECO:0000313" key="3">
    <source>
        <dbReference type="Proteomes" id="UP001062263"/>
    </source>
</evidence>
<feature type="compositionally biased region" description="Basic and acidic residues" evidence="1">
    <location>
        <begin position="28"/>
        <end position="42"/>
    </location>
</feature>
<organism evidence="2 3">
    <name type="scientific">Akkermansia biwaensis</name>
    <dbReference type="NCBI Taxonomy" id="2946555"/>
    <lineage>
        <taxon>Bacteria</taxon>
        <taxon>Pseudomonadati</taxon>
        <taxon>Verrucomicrobiota</taxon>
        <taxon>Verrucomicrobiia</taxon>
        <taxon>Verrucomicrobiales</taxon>
        <taxon>Akkermansiaceae</taxon>
        <taxon>Akkermansia</taxon>
    </lineage>
</organism>
<accession>A0ABN6QNU8</accession>
<evidence type="ECO:0000256" key="1">
    <source>
        <dbReference type="SAM" id="MobiDB-lite"/>
    </source>
</evidence>
<proteinExistence type="predicted"/>
<gene>
    <name evidence="2" type="ORF">Abiwalacus_21400</name>
</gene>
<reference evidence="2" key="1">
    <citation type="submission" date="2022-06" db="EMBL/GenBank/DDBJ databases">
        <title>Akkermansia biwalacus sp. nov., an anaerobic mucin-degrading bacterium isolated from human intestine.</title>
        <authorList>
            <person name="Kobayashi Y."/>
            <person name="Inoue S."/>
            <person name="Kawahara T."/>
            <person name="Kohda N."/>
        </authorList>
    </citation>
    <scope>NUCLEOTIDE SEQUENCE</scope>
    <source>
        <strain evidence="2">WON2089</strain>
    </source>
</reference>
<feature type="compositionally biased region" description="Basic and acidic residues" evidence="1">
    <location>
        <begin position="1"/>
        <end position="18"/>
    </location>
</feature>
<name>A0ABN6QNU8_9BACT</name>
<evidence type="ECO:0000313" key="2">
    <source>
        <dbReference type="EMBL" id="BDL44566.1"/>
    </source>
</evidence>
<dbReference type="Proteomes" id="UP001062263">
    <property type="component" value="Chromosome"/>
</dbReference>
<keyword evidence="3" id="KW-1185">Reference proteome</keyword>